<dbReference type="InterPro" id="IPR000182">
    <property type="entry name" value="GNAT_dom"/>
</dbReference>
<dbReference type="STRING" id="131310.A0A0N4ZH12"/>
<protein>
    <submittedName>
        <fullName evidence="6">N-acetyltransferase domain-containing protein</fullName>
    </submittedName>
</protein>
<feature type="domain" description="N-acetyltransferase" evidence="4">
    <location>
        <begin position="13"/>
        <end position="155"/>
    </location>
</feature>
<evidence type="ECO:0000259" key="4">
    <source>
        <dbReference type="Pfam" id="PF13302"/>
    </source>
</evidence>
<dbReference type="SUPFAM" id="SSF55729">
    <property type="entry name" value="Acyl-CoA N-acyltransferases (Nat)"/>
    <property type="match status" value="1"/>
</dbReference>
<evidence type="ECO:0000256" key="3">
    <source>
        <dbReference type="ARBA" id="ARBA00023315"/>
    </source>
</evidence>
<keyword evidence="3" id="KW-0012">Acyltransferase</keyword>
<sequence>MIINKNTTIIGERIILVPYYAKHVLKYHGWMKCPVLREETGSEELSIDEEYSMCSSWRYDEDKITFIILSKAKYNNKNDEIDSMIGDINGFIYPEGIELSVMIADKEFRKKGCASEALRLMIKYCQINLNNTNFFAVINDDNIQSIQLFKNLGFTVTEEIKAFKQLKLSCDNVRIKENLQIDYYND</sequence>
<name>A0A0N4ZH12_PARTI</name>
<dbReference type="Gene3D" id="3.40.630.30">
    <property type="match status" value="1"/>
</dbReference>
<keyword evidence="5" id="KW-1185">Reference proteome</keyword>
<reference evidence="6" key="1">
    <citation type="submission" date="2017-02" db="UniProtKB">
        <authorList>
            <consortium name="WormBaseParasite"/>
        </authorList>
    </citation>
    <scope>IDENTIFICATION</scope>
</reference>
<dbReference type="PANTHER" id="PTHR13256:SF16">
    <property type="entry name" value="ALPHA_BETA-TUBULIN-N-ACETYLTRANSFERASE 9"/>
    <property type="match status" value="1"/>
</dbReference>
<evidence type="ECO:0000256" key="2">
    <source>
        <dbReference type="ARBA" id="ARBA00022679"/>
    </source>
</evidence>
<evidence type="ECO:0000256" key="1">
    <source>
        <dbReference type="ARBA" id="ARBA00009342"/>
    </source>
</evidence>
<organism evidence="5 6">
    <name type="scientific">Parastrongyloides trichosuri</name>
    <name type="common">Possum-specific nematode worm</name>
    <dbReference type="NCBI Taxonomy" id="131310"/>
    <lineage>
        <taxon>Eukaryota</taxon>
        <taxon>Metazoa</taxon>
        <taxon>Ecdysozoa</taxon>
        <taxon>Nematoda</taxon>
        <taxon>Chromadorea</taxon>
        <taxon>Rhabditida</taxon>
        <taxon>Tylenchina</taxon>
        <taxon>Panagrolaimomorpha</taxon>
        <taxon>Strongyloidoidea</taxon>
        <taxon>Strongyloididae</taxon>
        <taxon>Parastrongyloides</taxon>
    </lineage>
</organism>
<accession>A0A0N4ZH12</accession>
<dbReference type="GO" id="GO:0008080">
    <property type="term" value="F:N-acetyltransferase activity"/>
    <property type="evidence" value="ECO:0007669"/>
    <property type="project" value="InterPro"/>
</dbReference>
<keyword evidence="2" id="KW-0808">Transferase</keyword>
<dbReference type="PANTHER" id="PTHR13256">
    <property type="entry name" value="N-ACETYLTRANSFERASE 9"/>
    <property type="match status" value="1"/>
</dbReference>
<dbReference type="Pfam" id="PF13302">
    <property type="entry name" value="Acetyltransf_3"/>
    <property type="match status" value="1"/>
</dbReference>
<dbReference type="InterPro" id="IPR039135">
    <property type="entry name" value="NAT9-like"/>
</dbReference>
<dbReference type="WBParaSite" id="PTRK_0000717600.1">
    <property type="protein sequence ID" value="PTRK_0000717600.1"/>
    <property type="gene ID" value="PTRK_0000717600"/>
</dbReference>
<proteinExistence type="inferred from homology"/>
<comment type="similarity">
    <text evidence="1">Belongs to the acetyltransferase family. GNAT subfamily.</text>
</comment>
<dbReference type="Proteomes" id="UP000038045">
    <property type="component" value="Unplaced"/>
</dbReference>
<dbReference type="AlphaFoldDB" id="A0A0N4ZH12"/>
<evidence type="ECO:0000313" key="6">
    <source>
        <dbReference type="WBParaSite" id="PTRK_0000717600.1"/>
    </source>
</evidence>
<evidence type="ECO:0000313" key="5">
    <source>
        <dbReference type="Proteomes" id="UP000038045"/>
    </source>
</evidence>
<dbReference type="InterPro" id="IPR016181">
    <property type="entry name" value="Acyl_CoA_acyltransferase"/>
</dbReference>